<dbReference type="EMBL" id="JARBHB010000014">
    <property type="protein sequence ID" value="KAJ8868354.1"/>
    <property type="molecule type" value="Genomic_DNA"/>
</dbReference>
<gene>
    <name evidence="1" type="ORF">PR048_029870</name>
</gene>
<name>A0ABQ9G7C3_9NEOP</name>
<reference evidence="1 2" key="1">
    <citation type="submission" date="2023-02" db="EMBL/GenBank/DDBJ databases">
        <title>LHISI_Scaffold_Assembly.</title>
        <authorList>
            <person name="Stuart O.P."/>
            <person name="Cleave R."/>
            <person name="Magrath M.J.L."/>
            <person name="Mikheyev A.S."/>
        </authorList>
    </citation>
    <scope>NUCLEOTIDE SEQUENCE [LARGE SCALE GENOMIC DNA]</scope>
    <source>
        <strain evidence="1">Daus_M_001</strain>
        <tissue evidence="1">Leg muscle</tissue>
    </source>
</reference>
<evidence type="ECO:0000313" key="1">
    <source>
        <dbReference type="EMBL" id="KAJ8868354.1"/>
    </source>
</evidence>
<proteinExistence type="predicted"/>
<protein>
    <recommendedName>
        <fullName evidence="3">DDE Tnp4 domain-containing protein</fullName>
    </recommendedName>
</protein>
<organism evidence="1 2">
    <name type="scientific">Dryococelus australis</name>
    <dbReference type="NCBI Taxonomy" id="614101"/>
    <lineage>
        <taxon>Eukaryota</taxon>
        <taxon>Metazoa</taxon>
        <taxon>Ecdysozoa</taxon>
        <taxon>Arthropoda</taxon>
        <taxon>Hexapoda</taxon>
        <taxon>Insecta</taxon>
        <taxon>Pterygota</taxon>
        <taxon>Neoptera</taxon>
        <taxon>Polyneoptera</taxon>
        <taxon>Phasmatodea</taxon>
        <taxon>Verophasmatodea</taxon>
        <taxon>Anareolatae</taxon>
        <taxon>Phasmatidae</taxon>
        <taxon>Eurycanthinae</taxon>
        <taxon>Dryococelus</taxon>
    </lineage>
</organism>
<dbReference type="Proteomes" id="UP001159363">
    <property type="component" value="Chromosome 13"/>
</dbReference>
<comment type="caution">
    <text evidence="1">The sequence shown here is derived from an EMBL/GenBank/DDBJ whole genome shotgun (WGS) entry which is preliminary data.</text>
</comment>
<sequence length="62" mass="7397">MNFEFIANEAYGLRKTFFETFASHRPYMMRCRARCYCVENAFGQLAARFRIFHTSNLTPFKS</sequence>
<keyword evidence="2" id="KW-1185">Reference proteome</keyword>
<evidence type="ECO:0000313" key="2">
    <source>
        <dbReference type="Proteomes" id="UP001159363"/>
    </source>
</evidence>
<accession>A0ABQ9G7C3</accession>
<evidence type="ECO:0008006" key="3">
    <source>
        <dbReference type="Google" id="ProtNLM"/>
    </source>
</evidence>